<proteinExistence type="predicted"/>
<dbReference type="EMBL" id="GBRH01158589">
    <property type="protein sequence ID" value="JAE39307.1"/>
    <property type="molecule type" value="Transcribed_RNA"/>
</dbReference>
<organism evidence="1">
    <name type="scientific">Arundo donax</name>
    <name type="common">Giant reed</name>
    <name type="synonym">Donax arundinaceus</name>
    <dbReference type="NCBI Taxonomy" id="35708"/>
    <lineage>
        <taxon>Eukaryota</taxon>
        <taxon>Viridiplantae</taxon>
        <taxon>Streptophyta</taxon>
        <taxon>Embryophyta</taxon>
        <taxon>Tracheophyta</taxon>
        <taxon>Spermatophyta</taxon>
        <taxon>Magnoliopsida</taxon>
        <taxon>Liliopsida</taxon>
        <taxon>Poales</taxon>
        <taxon>Poaceae</taxon>
        <taxon>PACMAD clade</taxon>
        <taxon>Arundinoideae</taxon>
        <taxon>Arundineae</taxon>
        <taxon>Arundo</taxon>
    </lineage>
</organism>
<name>A0A0A9HRF4_ARUDO</name>
<evidence type="ECO:0000313" key="1">
    <source>
        <dbReference type="EMBL" id="JAE39307.1"/>
    </source>
</evidence>
<reference evidence="1" key="2">
    <citation type="journal article" date="2015" name="Data Brief">
        <title>Shoot transcriptome of the giant reed, Arundo donax.</title>
        <authorList>
            <person name="Barrero R.A."/>
            <person name="Guerrero F.D."/>
            <person name="Moolhuijzen P."/>
            <person name="Goolsby J.A."/>
            <person name="Tidwell J."/>
            <person name="Bellgard S.E."/>
            <person name="Bellgard M.I."/>
        </authorList>
    </citation>
    <scope>NUCLEOTIDE SEQUENCE</scope>
    <source>
        <tissue evidence="1">Shoot tissue taken approximately 20 cm above the soil surface</tissue>
    </source>
</reference>
<dbReference type="AlphaFoldDB" id="A0A0A9HRF4"/>
<protein>
    <submittedName>
        <fullName evidence="1">Uncharacterized protein</fullName>
    </submittedName>
</protein>
<sequence length="24" mass="2762">MVFPSVPAYLDPPNWNNQHACVYV</sequence>
<accession>A0A0A9HRF4</accession>
<reference evidence="1" key="1">
    <citation type="submission" date="2014-09" db="EMBL/GenBank/DDBJ databases">
        <authorList>
            <person name="Magalhaes I.L.F."/>
            <person name="Oliveira U."/>
            <person name="Santos F.R."/>
            <person name="Vidigal T.H.D.A."/>
            <person name="Brescovit A.D."/>
            <person name="Santos A.J."/>
        </authorList>
    </citation>
    <scope>NUCLEOTIDE SEQUENCE</scope>
    <source>
        <tissue evidence="1">Shoot tissue taken approximately 20 cm above the soil surface</tissue>
    </source>
</reference>